<dbReference type="InterPro" id="IPR036291">
    <property type="entry name" value="NAD(P)-bd_dom_sf"/>
</dbReference>
<dbReference type="GO" id="GO:0005737">
    <property type="term" value="C:cytoplasm"/>
    <property type="evidence" value="ECO:0007669"/>
    <property type="project" value="TreeGrafter"/>
</dbReference>
<dbReference type="PIRSF" id="PIRSF001439">
    <property type="entry name" value="CryM"/>
    <property type="match status" value="1"/>
</dbReference>
<comment type="caution">
    <text evidence="1">The sequence shown here is derived from an EMBL/GenBank/DDBJ whole genome shotgun (WGS) entry which is preliminary data.</text>
</comment>
<dbReference type="RefSeq" id="WP_153718457.1">
    <property type="nucleotide sequence ID" value="NZ_WJPP01000001.1"/>
</dbReference>
<reference evidence="1 2" key="1">
    <citation type="submission" date="2019-11" db="EMBL/GenBank/DDBJ databases">
        <authorList>
            <person name="Zhang X.Y."/>
        </authorList>
    </citation>
    <scope>NUCLEOTIDE SEQUENCE [LARGE SCALE GENOMIC DNA]</scope>
    <source>
        <strain evidence="1 2">C176</strain>
    </source>
</reference>
<proteinExistence type="predicted"/>
<gene>
    <name evidence="1" type="ORF">GH984_01610</name>
</gene>
<dbReference type="AlphaFoldDB" id="A0A6N7QSX3"/>
<dbReference type="SUPFAM" id="SSF51735">
    <property type="entry name" value="NAD(P)-binding Rossmann-fold domains"/>
    <property type="match status" value="1"/>
</dbReference>
<protein>
    <submittedName>
        <fullName evidence="1">Delta(1)-pyrroline-2-carboxylate reductase family protein</fullName>
    </submittedName>
</protein>
<dbReference type="InterPro" id="IPR023401">
    <property type="entry name" value="ODC_N"/>
</dbReference>
<dbReference type="Gene3D" id="3.40.50.720">
    <property type="entry name" value="NAD(P)-binding Rossmann-like Domain"/>
    <property type="match status" value="1"/>
</dbReference>
<evidence type="ECO:0000313" key="2">
    <source>
        <dbReference type="Proteomes" id="UP000433788"/>
    </source>
</evidence>
<dbReference type="EMBL" id="WJPP01000001">
    <property type="protein sequence ID" value="MRH77407.1"/>
    <property type="molecule type" value="Genomic_DNA"/>
</dbReference>
<dbReference type="Proteomes" id="UP000433788">
    <property type="component" value="Unassembled WGS sequence"/>
</dbReference>
<dbReference type="PANTHER" id="PTHR13812">
    <property type="entry name" value="KETIMINE REDUCTASE MU-CRYSTALLIN"/>
    <property type="match status" value="1"/>
</dbReference>
<accession>A0A6N7QSX3</accession>
<dbReference type="Gene3D" id="3.30.1780.10">
    <property type="entry name" value="ornithine cyclodeaminase, domain 1"/>
    <property type="match status" value="1"/>
</dbReference>
<evidence type="ECO:0000313" key="1">
    <source>
        <dbReference type="EMBL" id="MRH77407.1"/>
    </source>
</evidence>
<dbReference type="InterPro" id="IPR003462">
    <property type="entry name" value="ODC_Mu_crystall"/>
</dbReference>
<keyword evidence="2" id="KW-1185">Reference proteome</keyword>
<dbReference type="NCBIfam" id="NF005603">
    <property type="entry name" value="PRK07340.1"/>
    <property type="match status" value="1"/>
</dbReference>
<organism evidence="1 2">
    <name type="scientific">Spiribacter salilacus</name>
    <dbReference type="NCBI Taxonomy" id="2664894"/>
    <lineage>
        <taxon>Bacteria</taxon>
        <taxon>Pseudomonadati</taxon>
        <taxon>Pseudomonadota</taxon>
        <taxon>Gammaproteobacteria</taxon>
        <taxon>Chromatiales</taxon>
        <taxon>Ectothiorhodospiraceae</taxon>
        <taxon>Spiribacter</taxon>
    </lineage>
</organism>
<dbReference type="PANTHER" id="PTHR13812:SF19">
    <property type="entry name" value="KETIMINE REDUCTASE MU-CRYSTALLIN"/>
    <property type="match status" value="1"/>
</dbReference>
<dbReference type="Pfam" id="PF02423">
    <property type="entry name" value="OCD_Mu_crystall"/>
    <property type="match status" value="1"/>
</dbReference>
<name>A0A6N7QSX3_9GAMM</name>
<sequence>MRQLDTHQTIELLDYQAIADACAELLILARQGQTLCPPRSAMPIANDGTLLLMPATDHTIAITKLVTVHPFNGDAALPTIQGEMVIVDAANGRRLLLVDGAAVSARRTAAVSLLAAQRLGAQRNTPVLVYGAGTQAQVHLEAFQAGLGTTHAYLYSRSRPRADALAKKMQQQGLNVQVIDDPNTVLDETKVIVTATTSQTPVLPERLASDTFVAAVGAFRPQMAEIPPALAKSSQVFIDTEEGAKDEAGDLIQAAEQGQFNWSDAITLEQVICEQVQPQGHGPVIFKSVGQSLWDLAAARVLINATGRAP</sequence>